<organism evidence="3">
    <name type="scientific">Haptolina ericina</name>
    <dbReference type="NCBI Taxonomy" id="156174"/>
    <lineage>
        <taxon>Eukaryota</taxon>
        <taxon>Haptista</taxon>
        <taxon>Haptophyta</taxon>
        <taxon>Prymnesiophyceae</taxon>
        <taxon>Prymnesiales</taxon>
        <taxon>Prymnesiaceae</taxon>
        <taxon>Haptolina</taxon>
    </lineage>
</organism>
<feature type="transmembrane region" description="Helical" evidence="1">
    <location>
        <begin position="122"/>
        <end position="140"/>
    </location>
</feature>
<feature type="signal peptide" evidence="2">
    <location>
        <begin position="1"/>
        <end position="21"/>
    </location>
</feature>
<evidence type="ECO:0000256" key="2">
    <source>
        <dbReference type="SAM" id="SignalP"/>
    </source>
</evidence>
<name>A0A7S3BSD3_9EUKA</name>
<keyword evidence="1" id="KW-1133">Transmembrane helix</keyword>
<sequence>MGVGHAALVLGALGVALSAQAGQPIHVSPKPKLHALYTLRGGVQPAMAERVRPTTPSGSRSASSLQRSIKALPNKVKGKKKKEPTASVTLDVVTTSLCLSAVVAAALGSDTLMAAVDPHMKSLAWMLFGGGLSCSLYALVRLTNGYRGKGINRALCKLIVGGEPSGLVGTMLPPSLLFALGSAASFQTLPSNAG</sequence>
<dbReference type="AlphaFoldDB" id="A0A7S3BSD3"/>
<keyword evidence="1" id="KW-0472">Membrane</keyword>
<keyword evidence="1" id="KW-0812">Transmembrane</keyword>
<proteinExistence type="predicted"/>
<keyword evidence="2" id="KW-0732">Signal</keyword>
<evidence type="ECO:0000256" key="1">
    <source>
        <dbReference type="SAM" id="Phobius"/>
    </source>
</evidence>
<evidence type="ECO:0000313" key="3">
    <source>
        <dbReference type="EMBL" id="CAE0143580.1"/>
    </source>
</evidence>
<feature type="chain" id="PRO_5031572572" evidence="2">
    <location>
        <begin position="22"/>
        <end position="194"/>
    </location>
</feature>
<accession>A0A7S3BSD3</accession>
<reference evidence="3" key="1">
    <citation type="submission" date="2021-01" db="EMBL/GenBank/DDBJ databases">
        <authorList>
            <person name="Corre E."/>
            <person name="Pelletier E."/>
            <person name="Niang G."/>
            <person name="Scheremetjew M."/>
            <person name="Finn R."/>
            <person name="Kale V."/>
            <person name="Holt S."/>
            <person name="Cochrane G."/>
            <person name="Meng A."/>
            <person name="Brown T."/>
            <person name="Cohen L."/>
        </authorList>
    </citation>
    <scope>NUCLEOTIDE SEQUENCE</scope>
    <source>
        <strain evidence="3">CCMP281</strain>
    </source>
</reference>
<gene>
    <name evidence="3" type="ORF">HERI1096_LOCUS34893</name>
</gene>
<protein>
    <submittedName>
        <fullName evidence="3">Uncharacterized protein</fullName>
    </submittedName>
</protein>
<dbReference type="EMBL" id="HBHX01063113">
    <property type="protein sequence ID" value="CAE0143580.1"/>
    <property type="molecule type" value="Transcribed_RNA"/>
</dbReference>